<reference evidence="2 4" key="1">
    <citation type="journal article" date="2020" name="Stud. Mycol.">
        <title>101 Dothideomycetes genomes: a test case for predicting lifestyles and emergence of pathogens.</title>
        <authorList>
            <person name="Haridas S."/>
            <person name="Albert R."/>
            <person name="Binder M."/>
            <person name="Bloem J."/>
            <person name="Labutti K."/>
            <person name="Salamov A."/>
            <person name="Andreopoulos B."/>
            <person name="Baker S."/>
            <person name="Barry K."/>
            <person name="Bills G."/>
            <person name="Bluhm B."/>
            <person name="Cannon C."/>
            <person name="Castanera R."/>
            <person name="Culley D."/>
            <person name="Daum C."/>
            <person name="Ezra D."/>
            <person name="Gonzalez J."/>
            <person name="Henrissat B."/>
            <person name="Kuo A."/>
            <person name="Liang C."/>
            <person name="Lipzen A."/>
            <person name="Lutzoni F."/>
            <person name="Magnuson J."/>
            <person name="Mondo S."/>
            <person name="Nolan M."/>
            <person name="Ohm R."/>
            <person name="Pangilinan J."/>
            <person name="Park H.-J."/>
            <person name="Ramirez L."/>
            <person name="Alfaro M."/>
            <person name="Sun H."/>
            <person name="Tritt A."/>
            <person name="Yoshinaga Y."/>
            <person name="Zwiers L.-H."/>
            <person name="Turgeon B."/>
            <person name="Goodwin S."/>
            <person name="Spatafora J."/>
            <person name="Crous P."/>
            <person name="Grigoriev I."/>
        </authorList>
    </citation>
    <scope>NUCLEOTIDE SEQUENCE</scope>
    <source>
        <strain evidence="2 4">CBS 304.34</strain>
    </source>
</reference>
<gene>
    <name evidence="2 4" type="ORF">BDZ99DRAFT_483818</name>
</gene>
<feature type="region of interest" description="Disordered" evidence="1">
    <location>
        <begin position="1107"/>
        <end position="1129"/>
    </location>
</feature>
<proteinExistence type="predicted"/>
<dbReference type="OrthoDB" id="3946729at2759"/>
<evidence type="ECO:0000313" key="3">
    <source>
        <dbReference type="Proteomes" id="UP000504636"/>
    </source>
</evidence>
<dbReference type="RefSeq" id="XP_033568288.1">
    <property type="nucleotide sequence ID" value="XM_033722605.1"/>
</dbReference>
<feature type="region of interest" description="Disordered" evidence="1">
    <location>
        <begin position="135"/>
        <end position="182"/>
    </location>
</feature>
<dbReference type="GeneID" id="54463498"/>
<accession>A0A6A6Y002</accession>
<feature type="region of interest" description="Disordered" evidence="1">
    <location>
        <begin position="208"/>
        <end position="265"/>
    </location>
</feature>
<reference evidence="4" key="3">
    <citation type="submission" date="2025-04" db="UniProtKB">
        <authorList>
            <consortium name="RefSeq"/>
        </authorList>
    </citation>
    <scope>IDENTIFICATION</scope>
    <source>
        <strain evidence="4">CBS 304.34</strain>
    </source>
</reference>
<feature type="compositionally biased region" description="Basic and acidic residues" evidence="1">
    <location>
        <begin position="173"/>
        <end position="182"/>
    </location>
</feature>
<organism evidence="2">
    <name type="scientific">Mytilinidion resinicola</name>
    <dbReference type="NCBI Taxonomy" id="574789"/>
    <lineage>
        <taxon>Eukaryota</taxon>
        <taxon>Fungi</taxon>
        <taxon>Dikarya</taxon>
        <taxon>Ascomycota</taxon>
        <taxon>Pezizomycotina</taxon>
        <taxon>Dothideomycetes</taxon>
        <taxon>Pleosporomycetidae</taxon>
        <taxon>Mytilinidiales</taxon>
        <taxon>Mytilinidiaceae</taxon>
        <taxon>Mytilinidion</taxon>
    </lineage>
</organism>
<evidence type="ECO:0008006" key="5">
    <source>
        <dbReference type="Google" id="ProtNLM"/>
    </source>
</evidence>
<keyword evidence="3" id="KW-1185">Reference proteome</keyword>
<evidence type="ECO:0000256" key="1">
    <source>
        <dbReference type="SAM" id="MobiDB-lite"/>
    </source>
</evidence>
<reference evidence="4" key="2">
    <citation type="submission" date="2020-04" db="EMBL/GenBank/DDBJ databases">
        <authorList>
            <consortium name="NCBI Genome Project"/>
        </authorList>
    </citation>
    <scope>NUCLEOTIDE SEQUENCE</scope>
    <source>
        <strain evidence="4">CBS 304.34</strain>
    </source>
</reference>
<sequence>MPATAPRAPSNGALSALRQAALYGSLGVTTGASLLLFEERRRRICICKHIIERGQIVSAYRRHLHNVAIASLRNEDPPELPFESPRPHPLSVSEIDRAYARAIGQRRRARLIPEIEDEYNGEHVAVLAGVKPAPDASSVIGPSSLEPPSTGKSSKDTSSRLHTGYGYGYSIPEKGHGNDSRKEKAINRINREIQIELNYENQLAKELGNKRSKRSRRDLEKLGGSASVSLPGTGKESEQSPNGHDFVRDVLTISDNPPKPRLADSLPRIPQVMDRLLSLDKLRAITQSLPKGFSKLAPAQRRSISTKTSPTLKIMPQLRKTVSELHARHQRHQGRRDSQQDRVLQIPLLPRAQRIANAENLGSALIEFCIWYKAERLESGKGDATKDLWRRLIPISLGEEAVNLKTVAIQDLKDEELGRVVAFFLEHFPANATLENSLKASFVPDLAIVLLELAAEKRLLDPLIALSRRLRQWDYVTPALLELICQAALGLLQTTREDDAFQLLVVTFGTFSTTARASLKNYFGQVLEATSKKREDDRLLQEIIKHFYQKALDMTLEDQMANTLLQKVIPTFRPLWLHQVRKRCDHLLRTDRVTEAARLYTINMAPAANRKGKTTISHLAWKLASRGLEDGLVDVLHQMYEWFQRFHKESIGILGKMLVGAYASNKNYGPIIDLFQKHHDDPNFYESGGATSIRPAVCWALALHAPYSVAVESIGSFLPGPLDENSLQEYCLLSLPELLRRCWRETRNMESVESLAQEITAHARFANLPLKTVSREMISIRRLALEGQPNISPAEWAERTSDTIADMLVYLAGKAQWQILGKVLEDAHQADLLLSIHKFSQTVFNPVLKIYMRGHDSQATQSFVSQAIEKYQVIPTQRTLDLVVDALTKDSRVDAIGGWVGYLRSKGFRLSVNTRTAVTVLRRFFLTHRPPHGTLLRLARKLCSADPVLKRKYAQGWNQLRARHREGLLSDGIAPLLQASMAFHLKAKRGVRAQGGRKEFDAVYGQGVVKLHDMEDHITEGPTPRDHITDDNIIERAVVEDTLEKDVEEDTLQKDALKEDVLEKDALKEDVFEEHSARILPMRTYPSVSRYTRIENAPFLLPVAPDATQTSPPLSPRWANSHPCAPPFEKDALQKDALQKDALQKDALQKDALQKDALQNDALQKDALKEDVFEEDLTQLEKLARVSPTLAYVRKLQRQIADVDQSAEKSSSTLYGNSLEATMTFALNQGKNEEVVKEYSQLLDKGLLGSQVTMEIAVEAALRSNSGDASKAAPIIERARELGMDVRRAQAPILHHHMISSRMSPQEIHDAVFASFRNRSEGNLAPAHYIAVVGAHNLVHRRKPREAVVLLTDVYLSSWAREIPVDIRFMTMFLYAYGCINNLRGIQWVVQTVLDGELRIDRHFIVNLKQARRKSRKALASQPLSHKMHQDRLIRLNTFYALWIARCEVKLSQQAQQVQLLGERLVEMLTVLRSPFARGIARRLECKRRGSSLLSVFRALKQIRMEVINRRKRAGLLIRRQRYSFKGLHSLRREQAENLLKRLRIENQRLQYLLQRSRVPSLKQVQHLSKRQRIRSRKQPQVSSERLRLCRREQI</sequence>
<dbReference type="Proteomes" id="UP000504636">
    <property type="component" value="Unplaced"/>
</dbReference>
<protein>
    <recommendedName>
        <fullName evidence="5">Pentatricopeptide repeat protein</fullName>
    </recommendedName>
</protein>
<evidence type="ECO:0000313" key="2">
    <source>
        <dbReference type="EMBL" id="KAF2801324.1"/>
    </source>
</evidence>
<dbReference type="EMBL" id="MU003732">
    <property type="protein sequence ID" value="KAF2801324.1"/>
    <property type="molecule type" value="Genomic_DNA"/>
</dbReference>
<name>A0A6A6Y002_9PEZI</name>
<evidence type="ECO:0000313" key="4">
    <source>
        <dbReference type="RefSeq" id="XP_033568288.1"/>
    </source>
</evidence>